<dbReference type="FunFam" id="3.40.50.1240:FF:000003">
    <property type="entry name" value="2,3-bisphosphoglycerate-dependent phosphoglycerate mutase"/>
    <property type="match status" value="1"/>
</dbReference>
<gene>
    <name evidence="9" type="ORF">G195_001690</name>
</gene>
<evidence type="ECO:0000256" key="3">
    <source>
        <dbReference type="ARBA" id="ARBA00012028"/>
    </source>
</evidence>
<comment type="catalytic activity">
    <reaction evidence="1">
        <text>(2R)-2-phosphoglycerate = (2R)-3-phosphoglycerate</text>
        <dbReference type="Rhea" id="RHEA:15901"/>
        <dbReference type="ChEBI" id="CHEBI:58272"/>
        <dbReference type="ChEBI" id="CHEBI:58289"/>
        <dbReference type="EC" id="5.4.2.11"/>
    </reaction>
</comment>
<dbReference type="GO" id="GO:0006096">
    <property type="term" value="P:glycolytic process"/>
    <property type="evidence" value="ECO:0007669"/>
    <property type="project" value="UniProtKB-KW"/>
</dbReference>
<evidence type="ECO:0000256" key="2">
    <source>
        <dbReference type="ARBA" id="ARBA00006717"/>
    </source>
</evidence>
<keyword evidence="5" id="KW-0413">Isomerase</keyword>
<dbReference type="EC" id="5.4.2.11" evidence="3"/>
<feature type="domain" description="NADP-dependent oxidoreductase" evidence="8">
    <location>
        <begin position="252"/>
        <end position="387"/>
    </location>
</feature>
<dbReference type="Gene3D" id="3.40.50.1240">
    <property type="entry name" value="Phosphoglycerate mutase-like"/>
    <property type="match status" value="1"/>
</dbReference>
<feature type="binding site" evidence="6">
    <location>
        <position position="86"/>
    </location>
    <ligand>
        <name>substrate</name>
    </ligand>
</feature>
<dbReference type="SUPFAM" id="SSF53254">
    <property type="entry name" value="Phosphoglycerate mutase-like"/>
    <property type="match status" value="1"/>
</dbReference>
<dbReference type="InterPro" id="IPR036812">
    <property type="entry name" value="NAD(P)_OxRdtase_dom_sf"/>
</dbReference>
<evidence type="ECO:0000313" key="10">
    <source>
        <dbReference type="Proteomes" id="UP000702964"/>
    </source>
</evidence>
<evidence type="ECO:0000256" key="1">
    <source>
        <dbReference type="ARBA" id="ARBA00000380"/>
    </source>
</evidence>
<dbReference type="Pfam" id="PF00248">
    <property type="entry name" value="Aldo_ket_red"/>
    <property type="match status" value="1"/>
</dbReference>
<feature type="binding site" evidence="6">
    <location>
        <begin position="102"/>
        <end position="103"/>
    </location>
    <ligand>
        <name>substrate</name>
    </ligand>
</feature>
<comment type="similarity">
    <text evidence="2">Belongs to the phosphoglycerate mutase family. BPG-dependent PGAM subfamily.</text>
</comment>
<dbReference type="HAMAP" id="MF_01039">
    <property type="entry name" value="PGAM_GpmA"/>
    <property type="match status" value="1"/>
</dbReference>
<dbReference type="EMBL" id="AOFI03000010">
    <property type="protein sequence ID" value="KAF4324969.1"/>
    <property type="molecule type" value="Genomic_DNA"/>
</dbReference>
<dbReference type="InterPro" id="IPR005952">
    <property type="entry name" value="Phosphogly_mut1"/>
</dbReference>
<dbReference type="InterPro" id="IPR013078">
    <property type="entry name" value="His_Pase_superF_clade-1"/>
</dbReference>
<dbReference type="AlphaFoldDB" id="A0A8J4WHF8"/>
<reference evidence="9" key="1">
    <citation type="journal article" date="2015" name="Genom Data">
        <title>Draft genome sequences of Phytophthora kernoviae and Phytophthora ramorum lineage EU2 from Scotland.</title>
        <authorList>
            <person name="Sambles C."/>
            <person name="Schlenzig A."/>
            <person name="O'Neill P."/>
            <person name="Grant M."/>
            <person name="Studholme D.J."/>
        </authorList>
    </citation>
    <scope>NUCLEOTIDE SEQUENCE</scope>
    <source>
        <strain evidence="9">00238/432</strain>
    </source>
</reference>
<feature type="site" description="Transition state stabilizer" evidence="7">
    <location>
        <position position="169"/>
    </location>
</feature>
<dbReference type="NCBIfam" id="NF010713">
    <property type="entry name" value="PRK14115.1"/>
    <property type="match status" value="1"/>
</dbReference>
<evidence type="ECO:0000313" key="9">
    <source>
        <dbReference type="EMBL" id="KAF4324969.1"/>
    </source>
</evidence>
<dbReference type="GO" id="GO:0004619">
    <property type="term" value="F:phosphoglycerate mutase activity"/>
    <property type="evidence" value="ECO:0007669"/>
    <property type="project" value="UniProtKB-EC"/>
</dbReference>
<dbReference type="InterPro" id="IPR023210">
    <property type="entry name" value="NADP_OxRdtase_dom"/>
</dbReference>
<feature type="binding site" evidence="6">
    <location>
        <begin position="75"/>
        <end position="78"/>
    </location>
    <ligand>
        <name>substrate</name>
    </ligand>
</feature>
<dbReference type="NCBIfam" id="TIGR01258">
    <property type="entry name" value="pgm_1"/>
    <property type="match status" value="1"/>
</dbReference>
<dbReference type="SUPFAM" id="SSF51430">
    <property type="entry name" value="NAD(P)-linked oxidoreductase"/>
    <property type="match status" value="1"/>
</dbReference>
<feature type="binding site" evidence="6">
    <location>
        <begin position="9"/>
        <end position="10"/>
    </location>
    <ligand>
        <name>substrate</name>
    </ligand>
</feature>
<name>A0A8J4WHF8_9STRA</name>
<evidence type="ECO:0000256" key="6">
    <source>
        <dbReference type="PIRSR" id="PIRSR613078-2"/>
    </source>
</evidence>
<accession>A0A8J4WHF8</accession>
<comment type="caution">
    <text evidence="9">The sequence shown here is derived from an EMBL/GenBank/DDBJ whole genome shotgun (WGS) entry which is preliminary data.</text>
</comment>
<organism evidence="9 10">
    <name type="scientific">Phytophthora kernoviae 00238/432</name>
    <dbReference type="NCBI Taxonomy" id="1284355"/>
    <lineage>
        <taxon>Eukaryota</taxon>
        <taxon>Sar</taxon>
        <taxon>Stramenopiles</taxon>
        <taxon>Oomycota</taxon>
        <taxon>Peronosporomycetes</taxon>
        <taxon>Peronosporales</taxon>
        <taxon>Peronosporaceae</taxon>
        <taxon>Phytophthora</taxon>
    </lineage>
</organism>
<dbReference type="SMART" id="SM00855">
    <property type="entry name" value="PGAM"/>
    <property type="match status" value="1"/>
</dbReference>
<evidence type="ECO:0000259" key="8">
    <source>
        <dbReference type="Pfam" id="PF00248"/>
    </source>
</evidence>
<dbReference type="Gene3D" id="3.20.20.100">
    <property type="entry name" value="NADP-dependent oxidoreductase domain"/>
    <property type="match status" value="1"/>
</dbReference>
<protein>
    <recommendedName>
        <fullName evidence="3">phosphoglycerate mutase (2,3-diphosphoglycerate-dependent)</fullName>
        <ecNumber evidence="3">5.4.2.11</ecNumber>
    </recommendedName>
</protein>
<reference evidence="9" key="2">
    <citation type="submission" date="2020-02" db="EMBL/GenBank/DDBJ databases">
        <authorList>
            <person name="Studholme D.J."/>
        </authorList>
    </citation>
    <scope>NUCLEOTIDE SEQUENCE</scope>
    <source>
        <strain evidence="9">00238/432</strain>
    </source>
</reference>
<evidence type="ECO:0000256" key="7">
    <source>
        <dbReference type="PIRSR" id="PIRSR613078-3"/>
    </source>
</evidence>
<keyword evidence="4" id="KW-0324">Glycolysis</keyword>
<evidence type="ECO:0000256" key="5">
    <source>
        <dbReference type="ARBA" id="ARBA00023235"/>
    </source>
</evidence>
<dbReference type="PANTHER" id="PTHR11931">
    <property type="entry name" value="PHOSPHOGLYCERATE MUTASE"/>
    <property type="match status" value="1"/>
</dbReference>
<dbReference type="Proteomes" id="UP000702964">
    <property type="component" value="Unassembled WGS sequence"/>
</dbReference>
<proteinExistence type="inferred from homology"/>
<dbReference type="CDD" id="cd07067">
    <property type="entry name" value="HP_PGM_like"/>
    <property type="match status" value="1"/>
</dbReference>
<feature type="binding site" evidence="6">
    <location>
        <position position="48"/>
    </location>
    <ligand>
        <name>substrate</name>
    </ligand>
</feature>
<evidence type="ECO:0000256" key="4">
    <source>
        <dbReference type="ARBA" id="ARBA00023152"/>
    </source>
</evidence>
<dbReference type="Pfam" id="PF00300">
    <property type="entry name" value="His_Phos_1"/>
    <property type="match status" value="1"/>
</dbReference>
<dbReference type="InterPro" id="IPR029033">
    <property type="entry name" value="His_PPase_superfam"/>
</dbReference>
<sequence>MWNVENRFTGWTDVDLTTDGYGEARKAGKILKEQGFDFDYAYASVLKRSIRTLDIALDEMDRMWIPITKTWKLNERHYGALQGLNKQQTALKYGEEQVMEWRRSVSISPPALDETDDRYVQDQDKYQRLGCTIPRTENLMDTSKRVLEYWNAEIKPVVSAGKRVLISAHGNTLRSLVMHLDQMSEADVMALNIPTGIPLVYELDEDLHPIGHFYLTADGSTMIQWKLAERMEGDVQLMKKNRLGSSELMVGEIGLGCMSLGTETEPAVALIHEALDRGVNLLDTADLYDAGKNEEIVGQAIQGRRDQVIVATKVGNRRLPGKEGWSWDPSKAYIKQAVRDSLKRLQTDYIDLYQLHGGTMDDPIEETIEAFEELKQEGLIRLLVFQNGKKIAHLHSKWAKTPAQISEYLQTLESKV</sequence>
<feature type="binding site" evidence="6">
    <location>
        <begin position="170"/>
        <end position="171"/>
    </location>
    <ligand>
        <name>substrate</name>
    </ligand>
</feature>